<keyword evidence="2" id="KW-0238">DNA-binding</keyword>
<evidence type="ECO:0000313" key="6">
    <source>
        <dbReference type="Proteomes" id="UP000282386"/>
    </source>
</evidence>
<dbReference type="GO" id="GO:0008168">
    <property type="term" value="F:methyltransferase activity"/>
    <property type="evidence" value="ECO:0007669"/>
    <property type="project" value="UniProtKB-KW"/>
</dbReference>
<name>A0A7Z9A5Q4_9MICC</name>
<dbReference type="PROSITE" id="PS00041">
    <property type="entry name" value="HTH_ARAC_FAMILY_1"/>
    <property type="match status" value="1"/>
</dbReference>
<dbReference type="PANTHER" id="PTHR43280">
    <property type="entry name" value="ARAC-FAMILY TRANSCRIPTIONAL REGULATOR"/>
    <property type="match status" value="1"/>
</dbReference>
<dbReference type="GO" id="GO:0043565">
    <property type="term" value="F:sequence-specific DNA binding"/>
    <property type="evidence" value="ECO:0007669"/>
    <property type="project" value="InterPro"/>
</dbReference>
<dbReference type="EMBL" id="LR134479">
    <property type="protein sequence ID" value="VEI24850.1"/>
    <property type="molecule type" value="Genomic_DNA"/>
</dbReference>
<evidence type="ECO:0000256" key="1">
    <source>
        <dbReference type="ARBA" id="ARBA00023015"/>
    </source>
</evidence>
<dbReference type="InterPro" id="IPR009057">
    <property type="entry name" value="Homeodomain-like_sf"/>
</dbReference>
<dbReference type="GO" id="GO:0032259">
    <property type="term" value="P:methylation"/>
    <property type="evidence" value="ECO:0007669"/>
    <property type="project" value="UniProtKB-KW"/>
</dbReference>
<organism evidence="5 6">
    <name type="scientific">Rothia aeria</name>
    <dbReference type="NCBI Taxonomy" id="172042"/>
    <lineage>
        <taxon>Bacteria</taxon>
        <taxon>Bacillati</taxon>
        <taxon>Actinomycetota</taxon>
        <taxon>Actinomycetes</taxon>
        <taxon>Micrococcales</taxon>
        <taxon>Micrococcaceae</taxon>
        <taxon>Rothia</taxon>
    </lineage>
</organism>
<dbReference type="Pfam" id="PF12833">
    <property type="entry name" value="HTH_18"/>
    <property type="match status" value="1"/>
</dbReference>
<evidence type="ECO:0000256" key="3">
    <source>
        <dbReference type="ARBA" id="ARBA00023163"/>
    </source>
</evidence>
<dbReference type="PANTHER" id="PTHR43280:SF27">
    <property type="entry name" value="TRANSCRIPTIONAL REGULATOR MTLR"/>
    <property type="match status" value="1"/>
</dbReference>
<proteinExistence type="predicted"/>
<keyword evidence="5" id="KW-0808">Transferase</keyword>
<evidence type="ECO:0000313" key="5">
    <source>
        <dbReference type="EMBL" id="VEI24850.1"/>
    </source>
</evidence>
<dbReference type="Proteomes" id="UP000282386">
    <property type="component" value="Chromosome"/>
</dbReference>
<evidence type="ECO:0000256" key="2">
    <source>
        <dbReference type="ARBA" id="ARBA00023125"/>
    </source>
</evidence>
<dbReference type="Gene3D" id="1.10.10.60">
    <property type="entry name" value="Homeodomain-like"/>
    <property type="match status" value="2"/>
</dbReference>
<dbReference type="SMART" id="SM00342">
    <property type="entry name" value="HTH_ARAC"/>
    <property type="match status" value="1"/>
</dbReference>
<keyword evidence="3" id="KW-0804">Transcription</keyword>
<dbReference type="InterPro" id="IPR018062">
    <property type="entry name" value="HTH_AraC-typ_CS"/>
</dbReference>
<evidence type="ECO:0000259" key="4">
    <source>
        <dbReference type="PROSITE" id="PS01124"/>
    </source>
</evidence>
<accession>A0A7Z9A5Q4</accession>
<dbReference type="SUPFAM" id="SSF46689">
    <property type="entry name" value="Homeodomain-like"/>
    <property type="match status" value="2"/>
</dbReference>
<dbReference type="RefSeq" id="WP_126500714.1">
    <property type="nucleotide sequence ID" value="NZ_LR134479.1"/>
</dbReference>
<dbReference type="PROSITE" id="PS01124">
    <property type="entry name" value="HTH_ARAC_FAMILY_2"/>
    <property type="match status" value="1"/>
</dbReference>
<dbReference type="InterPro" id="IPR020449">
    <property type="entry name" value="Tscrpt_reg_AraC-type_HTH"/>
</dbReference>
<dbReference type="InterPro" id="IPR018060">
    <property type="entry name" value="HTH_AraC"/>
</dbReference>
<dbReference type="EC" id="2.1.1.-" evidence="5"/>
<reference evidence="5 6" key="1">
    <citation type="submission" date="2018-12" db="EMBL/GenBank/DDBJ databases">
        <authorList>
            <consortium name="Pathogen Informatics"/>
        </authorList>
    </citation>
    <scope>NUCLEOTIDE SEQUENCE [LARGE SCALE GENOMIC DNA]</scope>
    <source>
        <strain evidence="5 6">NCTC10207</strain>
    </source>
</reference>
<protein>
    <submittedName>
        <fullName evidence="5">Methylphosphotriester-DNA--protein-cysteine S-methyltransferase</fullName>
        <ecNumber evidence="5">2.1.1.-</ecNumber>
    </submittedName>
</protein>
<dbReference type="AlphaFoldDB" id="A0A7Z9A5Q4"/>
<keyword evidence="5" id="KW-0489">Methyltransferase</keyword>
<sequence length="260" mass="29150">MDTIKITHYIRQHAKDRLTLTSIAKACGYSPYYLSRRFRQVRGYTIKQYVEVLKIQCSIERLLDRSSPVSTVTASAITAGYSSLTSFSRTFKQHTGSSPRDYRRESFKARSVLLGLCGRTAQFEHRQSAVTTPHQLTVRAVYPPGYRSDITFMGLFPTAIPKGEPVIGVAVVGSVEYTFTNIPSGTYYLLACEVRFGAHPLKALSQNYRAKADFPITFDAATTPDPVHLTMRMPLPEDPPITMNFPALLARYLPSPRKSQ</sequence>
<dbReference type="GO" id="GO:0003700">
    <property type="term" value="F:DNA-binding transcription factor activity"/>
    <property type="evidence" value="ECO:0007669"/>
    <property type="project" value="InterPro"/>
</dbReference>
<dbReference type="PRINTS" id="PR00032">
    <property type="entry name" value="HTHARAC"/>
</dbReference>
<gene>
    <name evidence="5" type="primary">adaA</name>
    <name evidence="5" type="ORF">NCTC10207_02286</name>
</gene>
<feature type="domain" description="HTH araC/xylS-type" evidence="4">
    <location>
        <begin position="4"/>
        <end position="105"/>
    </location>
</feature>
<keyword evidence="1" id="KW-0805">Transcription regulation</keyword>